<protein>
    <submittedName>
        <fullName evidence="7">Methanol dehydrogenase</fullName>
    </submittedName>
</protein>
<dbReference type="CDD" id="cd10278">
    <property type="entry name" value="PQQ_MDH"/>
    <property type="match status" value="1"/>
</dbReference>
<name>A0A0K2SIR8_LIMPI</name>
<dbReference type="AlphaFoldDB" id="A0A0K2SIR8"/>
<sequence>MSRLLSSGRWIGCMAALTLILAAAVSPAIAQQQGSLPELLNLQRDDGQWVMPAKDYSATRYSSLDQINILNVDQLKVAWTFSTGVLRGHEGAPLVVGSTMYLITPFPNIVYALNLTQPGPAVKWKFVPDTDPRSIGVACCDVVNRGLTYADGKVFFNTLDAHTYALNANTGEVVWQVKQGDVARGETITMAPLVVKDKVITGISGGEFGIRGFLTANDIHTGEQVWRAYTTGPDSEVLIGDDFKPFYDSLKGKDLGVTTWPEDQWKIGGSATWTWLSYDPELDLLYHGVGNPGTWNPDLRPGDNKWSMTIFARDPDTGSARWAYQKTPHDQWDYDGVNENILVTLTINGKPRKVLVNFDRNGFAYTIDRATGEVLVAQPYVYVNWASGVDLETGVPARNADKSTKQGVNTTNICPAAMGGKDQQPAAFSPRTGLFYVPTNNLCMDYEGTEVAYVAGVPYVGATVKMYAGPGGNRGEFVAWDGARGRKVWGIKENFSVWSGVLATGGNVVFYGTMDGWFKAVNAVTGEVLWTFKVGSGIIGAPMTFLGPDGKQYVAVYSGIGGWSGLTVAGDLSLEDPTAALGAVNAFSDLGRYTNKGGMLYVFSL</sequence>
<accession>A0A0K2SIR8</accession>
<keyword evidence="8" id="KW-1185">Reference proteome</keyword>
<reference evidence="8" key="2">
    <citation type="journal article" date="2016" name="Int. J. Syst. Evol. Microbiol.">
        <title>Complete genome sequence and cell structure of Limnochorda pilosa, a Gram-negative spore-former within the phylum Firmicutes.</title>
        <authorList>
            <person name="Watanabe M."/>
            <person name="Kojima H."/>
            <person name="Fukui M."/>
        </authorList>
    </citation>
    <scope>NUCLEOTIDE SEQUENCE [LARGE SCALE GENOMIC DNA]</scope>
    <source>
        <strain evidence="8">HC45</strain>
    </source>
</reference>
<dbReference type="Pfam" id="PF01011">
    <property type="entry name" value="PQQ"/>
    <property type="match status" value="2"/>
</dbReference>
<evidence type="ECO:0000256" key="2">
    <source>
        <dbReference type="ARBA" id="ARBA00008156"/>
    </source>
</evidence>
<feature type="chain" id="PRO_5005486978" evidence="5">
    <location>
        <begin position="31"/>
        <end position="605"/>
    </location>
</feature>
<dbReference type="NCBIfam" id="TIGR03075">
    <property type="entry name" value="PQQ_enz_alc_DH"/>
    <property type="match status" value="1"/>
</dbReference>
<evidence type="ECO:0000313" key="8">
    <source>
        <dbReference type="Proteomes" id="UP000065807"/>
    </source>
</evidence>
<comment type="similarity">
    <text evidence="2">Belongs to the bacterial PQQ dehydrogenase family.</text>
</comment>
<evidence type="ECO:0000256" key="1">
    <source>
        <dbReference type="ARBA" id="ARBA00001931"/>
    </source>
</evidence>
<comment type="cofactor">
    <cofactor evidence="1">
        <name>pyrroloquinoline quinone</name>
        <dbReference type="ChEBI" id="CHEBI:58442"/>
    </cofactor>
</comment>
<organism evidence="7 8">
    <name type="scientific">Limnochorda pilosa</name>
    <dbReference type="NCBI Taxonomy" id="1555112"/>
    <lineage>
        <taxon>Bacteria</taxon>
        <taxon>Bacillati</taxon>
        <taxon>Bacillota</taxon>
        <taxon>Limnochordia</taxon>
        <taxon>Limnochordales</taxon>
        <taxon>Limnochordaceae</taxon>
        <taxon>Limnochorda</taxon>
    </lineage>
</organism>
<dbReference type="SUPFAM" id="SSF50998">
    <property type="entry name" value="Quinoprotein alcohol dehydrogenase-like"/>
    <property type="match status" value="1"/>
</dbReference>
<dbReference type="STRING" id="1555112.LIP_1128"/>
<dbReference type="PANTHER" id="PTHR32303:SF4">
    <property type="entry name" value="QUINOPROTEIN GLUCOSE DEHYDROGENASE"/>
    <property type="match status" value="1"/>
</dbReference>
<gene>
    <name evidence="7" type="ORF">LIP_1128</name>
</gene>
<reference evidence="8" key="1">
    <citation type="submission" date="2015-07" db="EMBL/GenBank/DDBJ databases">
        <title>Complete genome sequence and phylogenetic analysis of Limnochorda pilosa.</title>
        <authorList>
            <person name="Watanabe M."/>
            <person name="Kojima H."/>
            <person name="Fukui M."/>
        </authorList>
    </citation>
    <scope>NUCLEOTIDE SEQUENCE [LARGE SCALE GENOMIC DNA]</scope>
    <source>
        <strain evidence="8">HC45</strain>
    </source>
</reference>
<dbReference type="KEGG" id="lpil:LIP_1128"/>
<dbReference type="GO" id="GO:0005509">
    <property type="term" value="F:calcium ion binding"/>
    <property type="evidence" value="ECO:0007669"/>
    <property type="project" value="InterPro"/>
</dbReference>
<dbReference type="GO" id="GO:0016614">
    <property type="term" value="F:oxidoreductase activity, acting on CH-OH group of donors"/>
    <property type="evidence" value="ECO:0007669"/>
    <property type="project" value="InterPro"/>
</dbReference>
<dbReference type="InterPro" id="IPR011047">
    <property type="entry name" value="Quinoprotein_ADH-like_sf"/>
</dbReference>
<dbReference type="Gene3D" id="2.140.10.10">
    <property type="entry name" value="Quinoprotein alcohol dehydrogenase-like superfamily"/>
    <property type="match status" value="1"/>
</dbReference>
<dbReference type="InterPro" id="IPR018391">
    <property type="entry name" value="PQQ_b-propeller_rpt"/>
</dbReference>
<dbReference type="PANTHER" id="PTHR32303">
    <property type="entry name" value="QUINOPROTEIN ALCOHOL DEHYDROGENASE (CYTOCHROME C)"/>
    <property type="match status" value="1"/>
</dbReference>
<dbReference type="InterPro" id="IPR017512">
    <property type="entry name" value="PQQ_MeOH/EtOH_DH"/>
</dbReference>
<dbReference type="SMART" id="SM00564">
    <property type="entry name" value="PQQ"/>
    <property type="match status" value="3"/>
</dbReference>
<dbReference type="RefSeq" id="WP_082725895.1">
    <property type="nucleotide sequence ID" value="NZ_AP014924.1"/>
</dbReference>
<evidence type="ECO:0000256" key="3">
    <source>
        <dbReference type="ARBA" id="ARBA00022723"/>
    </source>
</evidence>
<evidence type="ECO:0000313" key="7">
    <source>
        <dbReference type="EMBL" id="BAS26985.1"/>
    </source>
</evidence>
<dbReference type="EMBL" id="AP014924">
    <property type="protein sequence ID" value="BAS26985.1"/>
    <property type="molecule type" value="Genomic_DNA"/>
</dbReference>
<keyword evidence="3" id="KW-0479">Metal-binding</keyword>
<dbReference type="InterPro" id="IPR002372">
    <property type="entry name" value="PQQ_rpt_dom"/>
</dbReference>
<dbReference type="Proteomes" id="UP000065807">
    <property type="component" value="Chromosome"/>
</dbReference>
<keyword evidence="5" id="KW-0732">Signal</keyword>
<evidence type="ECO:0000256" key="5">
    <source>
        <dbReference type="SAM" id="SignalP"/>
    </source>
</evidence>
<dbReference type="GO" id="GO:0016020">
    <property type="term" value="C:membrane"/>
    <property type="evidence" value="ECO:0007669"/>
    <property type="project" value="InterPro"/>
</dbReference>
<evidence type="ECO:0000256" key="4">
    <source>
        <dbReference type="ARBA" id="ARBA00023002"/>
    </source>
</evidence>
<keyword evidence="4" id="KW-0560">Oxidoreductase</keyword>
<dbReference type="PATRIC" id="fig|1555112.3.peg.1177"/>
<proteinExistence type="inferred from homology"/>
<feature type="domain" description="Pyrrolo-quinoline quinone repeat" evidence="6">
    <location>
        <begin position="499"/>
        <end position="554"/>
    </location>
</feature>
<feature type="domain" description="Pyrrolo-quinoline quinone repeat" evidence="6">
    <location>
        <begin position="49"/>
        <end position="376"/>
    </location>
</feature>
<evidence type="ECO:0000259" key="6">
    <source>
        <dbReference type="Pfam" id="PF01011"/>
    </source>
</evidence>
<feature type="signal peptide" evidence="5">
    <location>
        <begin position="1"/>
        <end position="30"/>
    </location>
</feature>